<organism evidence="2 3">
    <name type="scientific">Rhipicephalus sanguineus</name>
    <name type="common">Brown dog tick</name>
    <name type="synonym">Ixodes sanguineus</name>
    <dbReference type="NCBI Taxonomy" id="34632"/>
    <lineage>
        <taxon>Eukaryota</taxon>
        <taxon>Metazoa</taxon>
        <taxon>Ecdysozoa</taxon>
        <taxon>Arthropoda</taxon>
        <taxon>Chelicerata</taxon>
        <taxon>Arachnida</taxon>
        <taxon>Acari</taxon>
        <taxon>Parasitiformes</taxon>
        <taxon>Ixodida</taxon>
        <taxon>Ixodoidea</taxon>
        <taxon>Ixodidae</taxon>
        <taxon>Rhipicephalinae</taxon>
        <taxon>Rhipicephalus</taxon>
        <taxon>Rhipicephalus</taxon>
    </lineage>
</organism>
<reference evidence="2" key="2">
    <citation type="submission" date="2021-09" db="EMBL/GenBank/DDBJ databases">
        <authorList>
            <person name="Jia N."/>
            <person name="Wang J."/>
            <person name="Shi W."/>
            <person name="Du L."/>
            <person name="Sun Y."/>
            <person name="Zhan W."/>
            <person name="Jiang J."/>
            <person name="Wang Q."/>
            <person name="Zhang B."/>
            <person name="Ji P."/>
            <person name="Sakyi L.B."/>
            <person name="Cui X."/>
            <person name="Yuan T."/>
            <person name="Jiang B."/>
            <person name="Yang W."/>
            <person name="Lam T.T.-Y."/>
            <person name="Chang Q."/>
            <person name="Ding S."/>
            <person name="Wang X."/>
            <person name="Zhu J."/>
            <person name="Ruan X."/>
            <person name="Zhao L."/>
            <person name="Wei J."/>
            <person name="Que T."/>
            <person name="Du C."/>
            <person name="Cheng J."/>
            <person name="Dai P."/>
            <person name="Han X."/>
            <person name="Huang E."/>
            <person name="Gao Y."/>
            <person name="Liu J."/>
            <person name="Shao H."/>
            <person name="Ye R."/>
            <person name="Li L."/>
            <person name="Wei W."/>
            <person name="Wang X."/>
            <person name="Wang C."/>
            <person name="Huo Q."/>
            <person name="Li W."/>
            <person name="Guo W."/>
            <person name="Chen H."/>
            <person name="Chen S."/>
            <person name="Zhou L."/>
            <person name="Zhou L."/>
            <person name="Ni X."/>
            <person name="Tian J."/>
            <person name="Zhou Y."/>
            <person name="Sheng Y."/>
            <person name="Liu T."/>
            <person name="Pan Y."/>
            <person name="Xia L."/>
            <person name="Li J."/>
            <person name="Zhao F."/>
            <person name="Cao W."/>
        </authorList>
    </citation>
    <scope>NUCLEOTIDE SEQUENCE</scope>
    <source>
        <strain evidence="2">Rsan-2018</strain>
        <tissue evidence="2">Larvae</tissue>
    </source>
</reference>
<feature type="region of interest" description="Disordered" evidence="1">
    <location>
        <begin position="104"/>
        <end position="147"/>
    </location>
</feature>
<dbReference type="Proteomes" id="UP000821837">
    <property type="component" value="Chromosome 10"/>
</dbReference>
<feature type="compositionally biased region" description="Low complexity" evidence="1">
    <location>
        <begin position="117"/>
        <end position="128"/>
    </location>
</feature>
<dbReference type="EMBL" id="JABSTV010001246">
    <property type="protein sequence ID" value="KAH7976294.1"/>
    <property type="molecule type" value="Genomic_DNA"/>
</dbReference>
<comment type="caution">
    <text evidence="2">The sequence shown here is derived from an EMBL/GenBank/DDBJ whole genome shotgun (WGS) entry which is preliminary data.</text>
</comment>
<name>A0A9D4QFP2_RHISA</name>
<dbReference type="AlphaFoldDB" id="A0A9D4QFP2"/>
<gene>
    <name evidence="2" type="ORF">HPB52_011224</name>
</gene>
<proteinExistence type="predicted"/>
<accession>A0A9D4QFP2</accession>
<protein>
    <submittedName>
        <fullName evidence="2">Uncharacterized protein</fullName>
    </submittedName>
</protein>
<keyword evidence="3" id="KW-1185">Reference proteome</keyword>
<evidence type="ECO:0000313" key="3">
    <source>
        <dbReference type="Proteomes" id="UP000821837"/>
    </source>
</evidence>
<sequence>MLSRICPPVPPFHPAYHRAWFMQLDAILALNVITAQRLTHAGLLQALPVEFCNLAAASTSSTQTYDYLCAAMLACCGETQRPLPASHKLLAAPLFLRAVATGPRPSLAKDLTPPATPSSTSRPANTASIPAPDHPPDEVKDVPLAIK</sequence>
<evidence type="ECO:0000313" key="2">
    <source>
        <dbReference type="EMBL" id="KAH7976294.1"/>
    </source>
</evidence>
<evidence type="ECO:0000256" key="1">
    <source>
        <dbReference type="SAM" id="MobiDB-lite"/>
    </source>
</evidence>
<reference evidence="2" key="1">
    <citation type="journal article" date="2020" name="Cell">
        <title>Large-Scale Comparative Analyses of Tick Genomes Elucidate Their Genetic Diversity and Vector Capacities.</title>
        <authorList>
            <consortium name="Tick Genome and Microbiome Consortium (TIGMIC)"/>
            <person name="Jia N."/>
            <person name="Wang J."/>
            <person name="Shi W."/>
            <person name="Du L."/>
            <person name="Sun Y."/>
            <person name="Zhan W."/>
            <person name="Jiang J.F."/>
            <person name="Wang Q."/>
            <person name="Zhang B."/>
            <person name="Ji P."/>
            <person name="Bell-Sakyi L."/>
            <person name="Cui X.M."/>
            <person name="Yuan T.T."/>
            <person name="Jiang B.G."/>
            <person name="Yang W.F."/>
            <person name="Lam T.T."/>
            <person name="Chang Q.C."/>
            <person name="Ding S.J."/>
            <person name="Wang X.J."/>
            <person name="Zhu J.G."/>
            <person name="Ruan X.D."/>
            <person name="Zhao L."/>
            <person name="Wei J.T."/>
            <person name="Ye R.Z."/>
            <person name="Que T.C."/>
            <person name="Du C.H."/>
            <person name="Zhou Y.H."/>
            <person name="Cheng J.X."/>
            <person name="Dai P.F."/>
            <person name="Guo W.B."/>
            <person name="Han X.H."/>
            <person name="Huang E.J."/>
            <person name="Li L.F."/>
            <person name="Wei W."/>
            <person name="Gao Y.C."/>
            <person name="Liu J.Z."/>
            <person name="Shao H.Z."/>
            <person name="Wang X."/>
            <person name="Wang C.C."/>
            <person name="Yang T.C."/>
            <person name="Huo Q.B."/>
            <person name="Li W."/>
            <person name="Chen H.Y."/>
            <person name="Chen S.E."/>
            <person name="Zhou L.G."/>
            <person name="Ni X.B."/>
            <person name="Tian J.H."/>
            <person name="Sheng Y."/>
            <person name="Liu T."/>
            <person name="Pan Y.S."/>
            <person name="Xia L.Y."/>
            <person name="Li J."/>
            <person name="Zhao F."/>
            <person name="Cao W.C."/>
        </authorList>
    </citation>
    <scope>NUCLEOTIDE SEQUENCE</scope>
    <source>
        <strain evidence="2">Rsan-2018</strain>
    </source>
</reference>